<protein>
    <recommendedName>
        <fullName evidence="11">Nitronate monooxygenase</fullName>
    </recommendedName>
    <alternativeName>
        <fullName evidence="9">Propionate 3-nitronate monooxygenase</fullName>
    </alternativeName>
</protein>
<name>A0A1I2DCQ6_9SPHI</name>
<evidence type="ECO:0000256" key="4">
    <source>
        <dbReference type="ARBA" id="ARBA00022630"/>
    </source>
</evidence>
<dbReference type="PANTHER" id="PTHR42747">
    <property type="entry name" value="NITRONATE MONOOXYGENASE-RELATED"/>
    <property type="match status" value="1"/>
</dbReference>
<sequence length="355" mass="38134">MEDLKHLLDISYPIIQAPMLGVTTPAMVAAVANAGGLGCLPLGGLSPEKSLALVKETKAKTSKPFAVNLFAHSLTSEVSEEDIKIMENYLEALHKKYNLPFEHKPISSYRFYNHHDQIDILLDEQVPIVSFTFGLPEAQILSQLRERGVKAIGTATSIKEAALLDKAGMDAIVVQGIEAGGHRGSFIDKEPLPQVGLISLVPQVVDTVSVPVIAAGGIFDHRTIKAVFTLGAAGAQLGSYFLAAEESAASEVYKERVLSSTDTSTELTQAFTGKWARGIGNSFMEEMKNSGLVIPYYTYQNSLTAALRDFGKSGGIADIISLWAGQSASQSKSGSTEALFNKLIQQIKSDTNPIF</sequence>
<dbReference type="AlphaFoldDB" id="A0A1I2DCQ6"/>
<evidence type="ECO:0000313" key="13">
    <source>
        <dbReference type="Proteomes" id="UP000183129"/>
    </source>
</evidence>
<evidence type="ECO:0000313" key="12">
    <source>
        <dbReference type="EMBL" id="SFE78352.1"/>
    </source>
</evidence>
<dbReference type="GO" id="GO:0009636">
    <property type="term" value="P:response to toxic substance"/>
    <property type="evidence" value="ECO:0007669"/>
    <property type="project" value="UniProtKB-KW"/>
</dbReference>
<evidence type="ECO:0000256" key="5">
    <source>
        <dbReference type="ARBA" id="ARBA00022643"/>
    </source>
</evidence>
<reference evidence="12 13" key="1">
    <citation type="submission" date="2016-10" db="EMBL/GenBank/DDBJ databases">
        <authorList>
            <person name="de Groot N.N."/>
        </authorList>
    </citation>
    <scope>NUCLEOTIDE SEQUENCE [LARGE SCALE GENOMIC DNA]</scope>
    <source>
        <strain evidence="12 13">ATCC 51969</strain>
    </source>
</reference>
<dbReference type="CDD" id="cd04730">
    <property type="entry name" value="NPD_like"/>
    <property type="match status" value="1"/>
</dbReference>
<evidence type="ECO:0000256" key="7">
    <source>
        <dbReference type="ARBA" id="ARBA00023002"/>
    </source>
</evidence>
<dbReference type="Proteomes" id="UP000183129">
    <property type="component" value="Unassembled WGS sequence"/>
</dbReference>
<dbReference type="PANTHER" id="PTHR42747:SF3">
    <property type="entry name" value="NITRONATE MONOOXYGENASE-RELATED"/>
    <property type="match status" value="1"/>
</dbReference>
<keyword evidence="7" id="KW-0560">Oxidoreductase</keyword>
<comment type="similarity">
    <text evidence="2">Belongs to the nitronate monooxygenase family. NMO class I subfamily.</text>
</comment>
<organism evidence="12 13">
    <name type="scientific">Pedobacter antarcticus</name>
    <dbReference type="NCBI Taxonomy" id="34086"/>
    <lineage>
        <taxon>Bacteria</taxon>
        <taxon>Pseudomonadati</taxon>
        <taxon>Bacteroidota</taxon>
        <taxon>Sphingobacteriia</taxon>
        <taxon>Sphingobacteriales</taxon>
        <taxon>Sphingobacteriaceae</taxon>
        <taxon>Pedobacter</taxon>
    </lineage>
</organism>
<accession>A0A1I2DCQ6</accession>
<dbReference type="GO" id="GO:0000166">
    <property type="term" value="F:nucleotide binding"/>
    <property type="evidence" value="ECO:0007669"/>
    <property type="project" value="UniProtKB-KW"/>
</dbReference>
<dbReference type="InterPro" id="IPR013785">
    <property type="entry name" value="Aldolase_TIM"/>
</dbReference>
<evidence type="ECO:0000256" key="8">
    <source>
        <dbReference type="ARBA" id="ARBA00023033"/>
    </source>
</evidence>
<keyword evidence="6" id="KW-0547">Nucleotide-binding</keyword>
<dbReference type="Pfam" id="PF03060">
    <property type="entry name" value="NMO"/>
    <property type="match status" value="1"/>
</dbReference>
<evidence type="ECO:0000256" key="11">
    <source>
        <dbReference type="ARBA" id="ARBA00067136"/>
    </source>
</evidence>
<dbReference type="FunFam" id="3.20.20.70:FF:000154">
    <property type="entry name" value="Probable nitronate monooxygenase"/>
    <property type="match status" value="1"/>
</dbReference>
<dbReference type="SUPFAM" id="SSF51412">
    <property type="entry name" value="Inosine monophosphate dehydrogenase (IMPDH)"/>
    <property type="match status" value="1"/>
</dbReference>
<dbReference type="EMBL" id="FONS01000002">
    <property type="protein sequence ID" value="SFE78352.1"/>
    <property type="molecule type" value="Genomic_DNA"/>
</dbReference>
<dbReference type="STRING" id="34086.SAMN04488084_103117"/>
<evidence type="ECO:0000256" key="1">
    <source>
        <dbReference type="ARBA" id="ARBA00001917"/>
    </source>
</evidence>
<comment type="catalytic activity">
    <reaction evidence="10">
        <text>3 propionate 3-nitronate + 3 O2 + H2O = 3 3-oxopropanoate + 2 nitrate + nitrite + H2O2 + 3 H(+)</text>
        <dbReference type="Rhea" id="RHEA:57332"/>
        <dbReference type="ChEBI" id="CHEBI:15377"/>
        <dbReference type="ChEBI" id="CHEBI:15378"/>
        <dbReference type="ChEBI" id="CHEBI:15379"/>
        <dbReference type="ChEBI" id="CHEBI:16240"/>
        <dbReference type="ChEBI" id="CHEBI:16301"/>
        <dbReference type="ChEBI" id="CHEBI:17632"/>
        <dbReference type="ChEBI" id="CHEBI:33190"/>
        <dbReference type="ChEBI" id="CHEBI:136067"/>
    </reaction>
</comment>
<keyword evidence="4" id="KW-0285">Flavoprotein</keyword>
<comment type="cofactor">
    <cofactor evidence="1">
        <name>FMN</name>
        <dbReference type="ChEBI" id="CHEBI:58210"/>
    </cofactor>
</comment>
<dbReference type="InterPro" id="IPR004136">
    <property type="entry name" value="NMO"/>
</dbReference>
<evidence type="ECO:0000256" key="9">
    <source>
        <dbReference type="ARBA" id="ARBA00031155"/>
    </source>
</evidence>
<dbReference type="GO" id="GO:0018580">
    <property type="term" value="F:nitronate monooxygenase activity"/>
    <property type="evidence" value="ECO:0007669"/>
    <property type="project" value="InterPro"/>
</dbReference>
<evidence type="ECO:0000256" key="6">
    <source>
        <dbReference type="ARBA" id="ARBA00022741"/>
    </source>
</evidence>
<dbReference type="Gene3D" id="3.20.20.70">
    <property type="entry name" value="Aldolase class I"/>
    <property type="match status" value="1"/>
</dbReference>
<evidence type="ECO:0000256" key="2">
    <source>
        <dbReference type="ARBA" id="ARBA00009881"/>
    </source>
</evidence>
<keyword evidence="5" id="KW-0288">FMN</keyword>
<keyword evidence="3" id="KW-0216">Detoxification</keyword>
<gene>
    <name evidence="12" type="ORF">SAMN03003324_01448</name>
</gene>
<evidence type="ECO:0000256" key="3">
    <source>
        <dbReference type="ARBA" id="ARBA00022575"/>
    </source>
</evidence>
<evidence type="ECO:0000256" key="10">
    <source>
        <dbReference type="ARBA" id="ARBA00049401"/>
    </source>
</evidence>
<proteinExistence type="inferred from homology"/>
<keyword evidence="8 12" id="KW-0503">Monooxygenase</keyword>